<evidence type="ECO:0000313" key="2">
    <source>
        <dbReference type="Proteomes" id="UP001367508"/>
    </source>
</evidence>
<dbReference type="EMBL" id="JAYMYQ010000001">
    <property type="protein sequence ID" value="KAK7359551.1"/>
    <property type="molecule type" value="Genomic_DNA"/>
</dbReference>
<evidence type="ECO:0000313" key="1">
    <source>
        <dbReference type="EMBL" id="KAK7359551.1"/>
    </source>
</evidence>
<organism evidence="1 2">
    <name type="scientific">Canavalia gladiata</name>
    <name type="common">Sword bean</name>
    <name type="synonym">Dolichos gladiatus</name>
    <dbReference type="NCBI Taxonomy" id="3824"/>
    <lineage>
        <taxon>Eukaryota</taxon>
        <taxon>Viridiplantae</taxon>
        <taxon>Streptophyta</taxon>
        <taxon>Embryophyta</taxon>
        <taxon>Tracheophyta</taxon>
        <taxon>Spermatophyta</taxon>
        <taxon>Magnoliopsida</taxon>
        <taxon>eudicotyledons</taxon>
        <taxon>Gunneridae</taxon>
        <taxon>Pentapetalae</taxon>
        <taxon>rosids</taxon>
        <taxon>fabids</taxon>
        <taxon>Fabales</taxon>
        <taxon>Fabaceae</taxon>
        <taxon>Papilionoideae</taxon>
        <taxon>50 kb inversion clade</taxon>
        <taxon>NPAAA clade</taxon>
        <taxon>indigoferoid/millettioid clade</taxon>
        <taxon>Phaseoleae</taxon>
        <taxon>Canavalia</taxon>
    </lineage>
</organism>
<comment type="caution">
    <text evidence="1">The sequence shown here is derived from an EMBL/GenBank/DDBJ whole genome shotgun (WGS) entry which is preliminary data.</text>
</comment>
<reference evidence="1 2" key="1">
    <citation type="submission" date="2024-01" db="EMBL/GenBank/DDBJ databases">
        <title>The genomes of 5 underutilized Papilionoideae crops provide insights into root nodulation and disease resistanc.</title>
        <authorList>
            <person name="Jiang F."/>
        </authorList>
    </citation>
    <scope>NUCLEOTIDE SEQUENCE [LARGE SCALE GENOMIC DNA]</scope>
    <source>
        <strain evidence="1">LVBAO_FW01</strain>
        <tissue evidence="1">Leaves</tissue>
    </source>
</reference>
<gene>
    <name evidence="1" type="ORF">VNO77_01512</name>
</gene>
<dbReference type="AlphaFoldDB" id="A0AAN9MS07"/>
<sequence>MIPCCSGVMRGAACRLVAHGGGAQKFAERSNNGGAHVEELLAFNYLLEETLAFETFDVRKPKFVNQWCFGI</sequence>
<proteinExistence type="predicted"/>
<protein>
    <submittedName>
        <fullName evidence="1">Uncharacterized protein</fullName>
    </submittedName>
</protein>
<accession>A0AAN9MS07</accession>
<dbReference type="Proteomes" id="UP001367508">
    <property type="component" value="Unassembled WGS sequence"/>
</dbReference>
<keyword evidence="2" id="KW-1185">Reference proteome</keyword>
<name>A0AAN9MS07_CANGL</name>